<dbReference type="InterPro" id="IPR027373">
    <property type="entry name" value="RHH_dom"/>
</dbReference>
<comment type="caution">
    <text evidence="2">The sequence shown here is derived from an EMBL/GenBank/DDBJ whole genome shotgun (WGS) entry which is preliminary data.</text>
</comment>
<dbReference type="Pfam" id="PF13467">
    <property type="entry name" value="RHH_4"/>
    <property type="match status" value="1"/>
</dbReference>
<dbReference type="EMBL" id="LAJY01000636">
    <property type="protein sequence ID" value="KJV08331.1"/>
    <property type="molecule type" value="Genomic_DNA"/>
</dbReference>
<protein>
    <recommendedName>
        <fullName evidence="1">Ribbon-helix-helix domain-containing protein</fullName>
    </recommendedName>
</protein>
<dbReference type="OrthoDB" id="7477016at2"/>
<proteinExistence type="predicted"/>
<evidence type="ECO:0000313" key="3">
    <source>
        <dbReference type="Proteomes" id="UP000033774"/>
    </source>
</evidence>
<accession>A0A0F3INK0</accession>
<evidence type="ECO:0000313" key="2">
    <source>
        <dbReference type="EMBL" id="KJV08331.1"/>
    </source>
</evidence>
<feature type="domain" description="Ribbon-helix-helix" evidence="1">
    <location>
        <begin position="30"/>
        <end position="64"/>
    </location>
</feature>
<gene>
    <name evidence="2" type="ORF">VZ95_18470</name>
</gene>
<dbReference type="Gene3D" id="1.10.3990.20">
    <property type="entry name" value="protein bp1543"/>
    <property type="match status" value="1"/>
</dbReference>
<organism evidence="2 3">
    <name type="scientific">Elstera litoralis</name>
    <dbReference type="NCBI Taxonomy" id="552518"/>
    <lineage>
        <taxon>Bacteria</taxon>
        <taxon>Pseudomonadati</taxon>
        <taxon>Pseudomonadota</taxon>
        <taxon>Alphaproteobacteria</taxon>
        <taxon>Rhodospirillales</taxon>
        <taxon>Rhodospirillaceae</taxon>
        <taxon>Elstera</taxon>
    </lineage>
</organism>
<sequence length="111" mass="12415">MARLTTAPARPMATHRSLRRFTLSSGPIDLRLETELWSALAVIANDRRIPLASLIDTIDQQRGVTPLNRAIWRFTIAYLRALTELAEVLPPAEPRQRFAYPSLRTVPAPAG</sequence>
<dbReference type="AlphaFoldDB" id="A0A0F3INK0"/>
<dbReference type="Proteomes" id="UP000033774">
    <property type="component" value="Unassembled WGS sequence"/>
</dbReference>
<name>A0A0F3INK0_9PROT</name>
<evidence type="ECO:0000259" key="1">
    <source>
        <dbReference type="Pfam" id="PF13467"/>
    </source>
</evidence>
<reference evidence="2 3" key="1">
    <citation type="submission" date="2015-03" db="EMBL/GenBank/DDBJ databases">
        <title>Draft genome sequence of Elstera litoralis.</title>
        <authorList>
            <person name="Rahalkar M.C."/>
            <person name="Dhakephalkar P.K."/>
            <person name="Pore S.D."/>
            <person name="Arora P."/>
            <person name="Kapse N.G."/>
            <person name="Pandit P.S."/>
        </authorList>
    </citation>
    <scope>NUCLEOTIDE SEQUENCE [LARGE SCALE GENOMIC DNA]</scope>
    <source>
        <strain evidence="2 3">Dia-1</strain>
    </source>
</reference>
<keyword evidence="3" id="KW-1185">Reference proteome</keyword>
<dbReference type="InterPro" id="IPR038268">
    <property type="entry name" value="RHH_sf"/>
</dbReference>